<evidence type="ECO:0000313" key="2">
    <source>
        <dbReference type="Proteomes" id="UP000583752"/>
    </source>
</evidence>
<organism evidence="1 2">
    <name type="scientific">Massilia polaris</name>
    <dbReference type="NCBI Taxonomy" id="2728846"/>
    <lineage>
        <taxon>Bacteria</taxon>
        <taxon>Pseudomonadati</taxon>
        <taxon>Pseudomonadota</taxon>
        <taxon>Betaproteobacteria</taxon>
        <taxon>Burkholderiales</taxon>
        <taxon>Oxalobacteraceae</taxon>
        <taxon>Telluria group</taxon>
        <taxon>Massilia</taxon>
    </lineage>
</organism>
<evidence type="ECO:0000313" key="1">
    <source>
        <dbReference type="EMBL" id="NML61377.1"/>
    </source>
</evidence>
<keyword evidence="2" id="KW-1185">Reference proteome</keyword>
<name>A0A848HK13_9BURK</name>
<proteinExistence type="predicted"/>
<dbReference type="Proteomes" id="UP000583752">
    <property type="component" value="Unassembled WGS sequence"/>
</dbReference>
<dbReference type="AlphaFoldDB" id="A0A848HK13"/>
<dbReference type="EMBL" id="JABBGG010000005">
    <property type="protein sequence ID" value="NML61377.1"/>
    <property type="molecule type" value="Genomic_DNA"/>
</dbReference>
<protein>
    <submittedName>
        <fullName evidence="1">Uncharacterized protein</fullName>
    </submittedName>
</protein>
<comment type="caution">
    <text evidence="1">The sequence shown here is derived from an EMBL/GenBank/DDBJ whole genome shotgun (WGS) entry which is preliminary data.</text>
</comment>
<accession>A0A848HK13</accession>
<dbReference type="RefSeq" id="WP_169465244.1">
    <property type="nucleotide sequence ID" value="NZ_JABBGG010000005.1"/>
</dbReference>
<gene>
    <name evidence="1" type="ORF">HHL21_09865</name>
</gene>
<sequence>MRFRSPWERNKEGKSVDLNIELKGFNGDNFDAGVSVVRSTFVVSKPPYRDGRDWKMVVDGVELTKVE</sequence>
<reference evidence="1 2" key="1">
    <citation type="submission" date="2020-04" db="EMBL/GenBank/DDBJ databases">
        <title>Massilia sp. RP-1-19 isolated from soil.</title>
        <authorList>
            <person name="Dahal R.H."/>
        </authorList>
    </citation>
    <scope>NUCLEOTIDE SEQUENCE [LARGE SCALE GENOMIC DNA]</scope>
    <source>
        <strain evidence="1 2">RP-1-19</strain>
    </source>
</reference>